<dbReference type="RefSeq" id="WP_080921815.1">
    <property type="nucleotide sequence ID" value="NZ_MDET01000060.1"/>
</dbReference>
<gene>
    <name evidence="2" type="ORF">BFN67_09355</name>
</gene>
<sequence length="112" mass="12613">MNRLLLALSLFAIGLQVASPAMAAEKLFAKATETDDQLRKLFDDAGDSCLHSRSHDVRVVVACVSMRIYGAALNERGWCYGHRNEANAEMDWHRCDADSERFSLDKLVDVRR</sequence>
<dbReference type="OrthoDB" id="1522627at2"/>
<evidence type="ECO:0008006" key="4">
    <source>
        <dbReference type="Google" id="ProtNLM"/>
    </source>
</evidence>
<feature type="chain" id="PRO_5012099345" description="Beta/gamma crystallin 'Greek key' domain-containing protein" evidence="1">
    <location>
        <begin position="24"/>
        <end position="112"/>
    </location>
</feature>
<accession>A0A1V8RJ15</accession>
<reference evidence="2 3" key="1">
    <citation type="journal article" date="2016" name="Int. J. Syst. Evol. Microbiol.">
        <title>Pseudaminobacter manganicus sp. nov., isolated from sludge of a manganese mine.</title>
        <authorList>
            <person name="Li J."/>
            <person name="Huang J."/>
            <person name="Liao S."/>
            <person name="Wang G."/>
        </authorList>
    </citation>
    <scope>NUCLEOTIDE SEQUENCE [LARGE SCALE GENOMIC DNA]</scope>
    <source>
        <strain evidence="2 3">JH-7</strain>
    </source>
</reference>
<keyword evidence="3" id="KW-1185">Reference proteome</keyword>
<dbReference type="Proteomes" id="UP000191905">
    <property type="component" value="Unassembled WGS sequence"/>
</dbReference>
<keyword evidence="1" id="KW-0732">Signal</keyword>
<dbReference type="AlphaFoldDB" id="A0A1V8RJ15"/>
<evidence type="ECO:0000256" key="1">
    <source>
        <dbReference type="SAM" id="SignalP"/>
    </source>
</evidence>
<proteinExistence type="predicted"/>
<dbReference type="EMBL" id="MDET01000060">
    <property type="protein sequence ID" value="OQM73197.1"/>
    <property type="molecule type" value="Genomic_DNA"/>
</dbReference>
<comment type="caution">
    <text evidence="2">The sequence shown here is derived from an EMBL/GenBank/DDBJ whole genome shotgun (WGS) entry which is preliminary data.</text>
</comment>
<feature type="signal peptide" evidence="1">
    <location>
        <begin position="1"/>
        <end position="23"/>
    </location>
</feature>
<evidence type="ECO:0000313" key="3">
    <source>
        <dbReference type="Proteomes" id="UP000191905"/>
    </source>
</evidence>
<dbReference type="STRING" id="1873176.BFN67_09355"/>
<evidence type="ECO:0000313" key="2">
    <source>
        <dbReference type="EMBL" id="OQM73197.1"/>
    </source>
</evidence>
<protein>
    <recommendedName>
        <fullName evidence="4">Beta/gamma crystallin 'Greek key' domain-containing protein</fullName>
    </recommendedName>
</protein>
<name>A0A1V8RJ15_9HYPH</name>
<organism evidence="2 3">
    <name type="scientific">Manganibacter manganicus</name>
    <dbReference type="NCBI Taxonomy" id="1873176"/>
    <lineage>
        <taxon>Bacteria</taxon>
        <taxon>Pseudomonadati</taxon>
        <taxon>Pseudomonadota</taxon>
        <taxon>Alphaproteobacteria</taxon>
        <taxon>Hyphomicrobiales</taxon>
        <taxon>Phyllobacteriaceae</taxon>
        <taxon>Manganibacter</taxon>
    </lineage>
</organism>